<evidence type="ECO:0000313" key="2">
    <source>
        <dbReference type="EMBL" id="MDF3291099.1"/>
    </source>
</evidence>
<feature type="transmembrane region" description="Helical" evidence="1">
    <location>
        <begin position="135"/>
        <end position="155"/>
    </location>
</feature>
<feature type="transmembrane region" description="Helical" evidence="1">
    <location>
        <begin position="85"/>
        <end position="107"/>
    </location>
</feature>
<feature type="transmembrane region" description="Helical" evidence="1">
    <location>
        <begin position="167"/>
        <end position="188"/>
    </location>
</feature>
<feature type="transmembrane region" description="Helical" evidence="1">
    <location>
        <begin position="260"/>
        <end position="282"/>
    </location>
</feature>
<reference evidence="2 3" key="1">
    <citation type="submission" date="2023-03" db="EMBL/GenBank/DDBJ databases">
        <title>Draft genome sequence of Streptomyces sp. RB6PN23 isolated from peat swamp forest in Thailand.</title>
        <authorList>
            <person name="Klaysubun C."/>
            <person name="Duangmal K."/>
        </authorList>
    </citation>
    <scope>NUCLEOTIDE SEQUENCE [LARGE SCALE GENOMIC DNA]</scope>
    <source>
        <strain evidence="2 3">RB6PN23</strain>
    </source>
</reference>
<dbReference type="EMBL" id="JARJBC010000010">
    <property type="protein sequence ID" value="MDF3291099.1"/>
    <property type="molecule type" value="Genomic_DNA"/>
</dbReference>
<proteinExistence type="predicted"/>
<accession>A0ABT5ZNE7</accession>
<dbReference type="Pfam" id="PF19877">
    <property type="entry name" value="DUF6350"/>
    <property type="match status" value="1"/>
</dbReference>
<keyword evidence="3" id="KW-1185">Reference proteome</keyword>
<protein>
    <submittedName>
        <fullName evidence="2">DUF6350 family protein</fullName>
    </submittedName>
</protein>
<keyword evidence="1" id="KW-0472">Membrane</keyword>
<feature type="transmembrane region" description="Helical" evidence="1">
    <location>
        <begin position="55"/>
        <end position="73"/>
    </location>
</feature>
<keyword evidence="1" id="KW-1133">Transmembrane helix</keyword>
<feature type="transmembrane region" description="Helical" evidence="1">
    <location>
        <begin position="403"/>
        <end position="424"/>
    </location>
</feature>
<keyword evidence="1" id="KW-0812">Transmembrane</keyword>
<comment type="caution">
    <text evidence="2">The sequence shown here is derived from an EMBL/GenBank/DDBJ whole genome shotgun (WGS) entry which is preliminary data.</text>
</comment>
<gene>
    <name evidence="2" type="ORF">P3G67_18040</name>
</gene>
<name>A0ABT5ZNE7_9ACTN</name>
<dbReference type="InterPro" id="IPR045931">
    <property type="entry name" value="DUF6350"/>
</dbReference>
<evidence type="ECO:0000313" key="3">
    <source>
        <dbReference type="Proteomes" id="UP001216579"/>
    </source>
</evidence>
<feature type="transmembrane region" description="Helical" evidence="1">
    <location>
        <begin position="327"/>
        <end position="347"/>
    </location>
</feature>
<feature type="transmembrane region" description="Helical" evidence="1">
    <location>
        <begin position="27"/>
        <end position="49"/>
    </location>
</feature>
<organism evidence="2 3">
    <name type="scientific">Streptomyces silvisoli</name>
    <dbReference type="NCBI Taxonomy" id="3034235"/>
    <lineage>
        <taxon>Bacteria</taxon>
        <taxon>Bacillati</taxon>
        <taxon>Actinomycetota</taxon>
        <taxon>Actinomycetes</taxon>
        <taxon>Kitasatosporales</taxon>
        <taxon>Streptomycetaceae</taxon>
        <taxon>Streptomyces</taxon>
    </lineage>
</organism>
<sequence length="432" mass="43075">MTQLLHRFRLLYRHDHALRFSPKAATAMFGGVVAAGAGLAALAVLALSLWTISPYSAGGPGTALHVAAALWLLAHGAELSRSDGLTGGTVPIGVTPLLLTALPAWLLHRIAAQALTPDPLADGEGPDGEPELGPVAATGWLVAGYLLVALAAALYTDDGPLRGEPLSALLCVPLVAAPVAAVGAWTAYGRPTSALANWAPPPVAWLLPRGGASTGLRAAGVAVGAVVVGGALLSGGALAWHAGAVGDDFGQLTGSFSGRFAVLLLIVALVPNVALWGAAYALGPGFALGVGGAVSPAGAYGYPRVLPHFPLLAALPSPTGRDGGSPFLWLVLAVPVAAAAVLSWYVAHAAVQHDWTVPGTAAVVALAALCGGAVLAWSALLVAGPMGTGALSSFGPVAWSMGVAHFGWMLGLGLPGALGVRWWLLSRAGAGV</sequence>
<feature type="transmembrane region" description="Helical" evidence="1">
    <location>
        <begin position="218"/>
        <end position="240"/>
    </location>
</feature>
<dbReference type="Proteomes" id="UP001216579">
    <property type="component" value="Unassembled WGS sequence"/>
</dbReference>
<feature type="transmembrane region" description="Helical" evidence="1">
    <location>
        <begin position="359"/>
        <end position="383"/>
    </location>
</feature>
<evidence type="ECO:0000256" key="1">
    <source>
        <dbReference type="SAM" id="Phobius"/>
    </source>
</evidence>
<dbReference type="RefSeq" id="WP_276094361.1">
    <property type="nucleotide sequence ID" value="NZ_JARJBC010000010.1"/>
</dbReference>